<dbReference type="PROSITE" id="PS50181">
    <property type="entry name" value="FBOX"/>
    <property type="match status" value="1"/>
</dbReference>
<dbReference type="InParanoid" id="A0A2H3DK34"/>
<dbReference type="SUPFAM" id="SSF52047">
    <property type="entry name" value="RNI-like"/>
    <property type="match status" value="1"/>
</dbReference>
<dbReference type="EMBL" id="KZ293654">
    <property type="protein sequence ID" value="PBK94214.1"/>
    <property type="molecule type" value="Genomic_DNA"/>
</dbReference>
<evidence type="ECO:0000259" key="1">
    <source>
        <dbReference type="PROSITE" id="PS50181"/>
    </source>
</evidence>
<dbReference type="OrthoDB" id="3541472at2759"/>
<dbReference type="InterPro" id="IPR001810">
    <property type="entry name" value="F-box_dom"/>
</dbReference>
<keyword evidence="3" id="KW-1185">Reference proteome</keyword>
<name>A0A2H3DK34_ARMGA</name>
<dbReference type="Proteomes" id="UP000217790">
    <property type="component" value="Unassembled WGS sequence"/>
</dbReference>
<dbReference type="AlphaFoldDB" id="A0A2H3DK34"/>
<reference evidence="3" key="1">
    <citation type="journal article" date="2017" name="Nat. Ecol. Evol.">
        <title>Genome expansion and lineage-specific genetic innovations in the forest pathogenic fungi Armillaria.</title>
        <authorList>
            <person name="Sipos G."/>
            <person name="Prasanna A.N."/>
            <person name="Walter M.C."/>
            <person name="O'Connor E."/>
            <person name="Balint B."/>
            <person name="Krizsan K."/>
            <person name="Kiss B."/>
            <person name="Hess J."/>
            <person name="Varga T."/>
            <person name="Slot J."/>
            <person name="Riley R."/>
            <person name="Boka B."/>
            <person name="Rigling D."/>
            <person name="Barry K."/>
            <person name="Lee J."/>
            <person name="Mihaltcheva S."/>
            <person name="LaButti K."/>
            <person name="Lipzen A."/>
            <person name="Waldron R."/>
            <person name="Moloney N.M."/>
            <person name="Sperisen C."/>
            <person name="Kredics L."/>
            <person name="Vagvoelgyi C."/>
            <person name="Patrignani A."/>
            <person name="Fitzpatrick D."/>
            <person name="Nagy I."/>
            <person name="Doyle S."/>
            <person name="Anderson J.B."/>
            <person name="Grigoriev I.V."/>
            <person name="Gueldener U."/>
            <person name="Muensterkoetter M."/>
            <person name="Nagy L.G."/>
        </authorList>
    </citation>
    <scope>NUCLEOTIDE SEQUENCE [LARGE SCALE GENOMIC DNA]</scope>
    <source>
        <strain evidence="3">Ar21-2</strain>
    </source>
</reference>
<accession>A0A2H3DK34</accession>
<sequence>MLLSVPNEILVKISSEADNRTRRRLRRTCKLLSNIATPLVFESLYIDLPRLRLGSAPIFLKSLNSGPKLAQYIRHLSLYLPKGFPRGPSRFTSESRIKKNEERLDSLYALFLEAIPSMVSLRSLSWSSSANYCPGYVTSMFERFRELPLLSSLNIYSFGDWDIPWSHFRHIRDIKYWGRGGNELITFLGYNPHIESIDASVWDSSTMEEQSISLLFNSLPSGTCGSVKTLKINGNTYNRLYPHEVPTIMPHLRLLESLDVIIPMPDQFWDRLREDQIFLASLSYSQYSLEGSLLSYLVSYTGLCELSLTMFAQSTPDDLHNAYLLLNVVAINSWCLTKVHIEPNHSGAWCLNHPLLDALSFCHCLESLCVCVDKTGTRVDANRNVVDRVLECLVASWPNLWYLEINAVSRSYGFDAVRATASQVHRRILAFRFAHLPSERPTLHVSSVFATYAVKIHDRKRNVHAFKVCCLKYYGRKESRRKYKFWKRFNDTSDD</sequence>
<evidence type="ECO:0000313" key="3">
    <source>
        <dbReference type="Proteomes" id="UP000217790"/>
    </source>
</evidence>
<feature type="domain" description="F-box" evidence="1">
    <location>
        <begin position="1"/>
        <end position="48"/>
    </location>
</feature>
<dbReference type="Gene3D" id="3.80.10.10">
    <property type="entry name" value="Ribonuclease Inhibitor"/>
    <property type="match status" value="1"/>
</dbReference>
<organism evidence="2 3">
    <name type="scientific">Armillaria gallica</name>
    <name type="common">Bulbous honey fungus</name>
    <name type="synonym">Armillaria bulbosa</name>
    <dbReference type="NCBI Taxonomy" id="47427"/>
    <lineage>
        <taxon>Eukaryota</taxon>
        <taxon>Fungi</taxon>
        <taxon>Dikarya</taxon>
        <taxon>Basidiomycota</taxon>
        <taxon>Agaricomycotina</taxon>
        <taxon>Agaricomycetes</taxon>
        <taxon>Agaricomycetidae</taxon>
        <taxon>Agaricales</taxon>
        <taxon>Marasmiineae</taxon>
        <taxon>Physalacriaceae</taxon>
        <taxon>Armillaria</taxon>
    </lineage>
</organism>
<protein>
    <recommendedName>
        <fullName evidence="1">F-box domain-containing protein</fullName>
    </recommendedName>
</protein>
<proteinExistence type="predicted"/>
<dbReference type="InterPro" id="IPR032675">
    <property type="entry name" value="LRR_dom_sf"/>
</dbReference>
<evidence type="ECO:0000313" key="2">
    <source>
        <dbReference type="EMBL" id="PBK94214.1"/>
    </source>
</evidence>
<gene>
    <name evidence="2" type="ORF">ARMGADRAFT_88691</name>
</gene>
<dbReference type="OMA" id="DIPWSHF"/>